<evidence type="ECO:0000256" key="1">
    <source>
        <dbReference type="ARBA" id="ARBA00009080"/>
    </source>
</evidence>
<dbReference type="FunFam" id="1.10.1040.10:FF:000006">
    <property type="entry name" value="3-hydroxyisobutyrate dehydrogenase"/>
    <property type="match status" value="1"/>
</dbReference>
<accession>A0A1H8UVS1</accession>
<sequence length="299" mass="30046">MATIGFIGLGNMGGPMATNLVKAGHTVQVFDLSKEAVQRLESAGATGCASAAEAATGVAIVVTMLPAGRHVRELYLGEGGLLATAAKGTLLVDSSTIDADTARAVAAEAEQAGCPMIDAPVSGGVAGAEAGKLIFMVGGDTAPVEQARPILDVMGRAVFHAGPAGAGQVAKMCNNMLLAISMIGTSEAINLGIAEGLDPKALSDIMQQSSGGNWVLNGYNPHPDVMDGTPASRGYTGGFGTALMLKDLGLAMDAALKDGKATPLGALARNIYTLHDAAGNGHKDFSSVIQFLQNGGSTP</sequence>
<dbReference type="InterPro" id="IPR036291">
    <property type="entry name" value="NAD(P)-bd_dom_sf"/>
</dbReference>
<proteinExistence type="inferred from homology"/>
<feature type="active site" evidence="5">
    <location>
        <position position="171"/>
    </location>
</feature>
<dbReference type="InterPro" id="IPR006115">
    <property type="entry name" value="6PGDH_NADP-bd"/>
</dbReference>
<dbReference type="InterPro" id="IPR029154">
    <property type="entry name" value="HIBADH-like_NADP-bd"/>
</dbReference>
<keyword evidence="4 6" id="KW-0520">NAD</keyword>
<organism evidence="9 10">
    <name type="scientific">Aquisalimonas asiatica</name>
    <dbReference type="NCBI Taxonomy" id="406100"/>
    <lineage>
        <taxon>Bacteria</taxon>
        <taxon>Pseudomonadati</taxon>
        <taxon>Pseudomonadota</taxon>
        <taxon>Gammaproteobacteria</taxon>
        <taxon>Chromatiales</taxon>
        <taxon>Ectothiorhodospiraceae</taxon>
        <taxon>Aquisalimonas</taxon>
    </lineage>
</organism>
<dbReference type="InterPro" id="IPR015815">
    <property type="entry name" value="HIBADH-related"/>
</dbReference>
<comment type="similarity">
    <text evidence="1 6">Belongs to the HIBADH-related family.</text>
</comment>
<evidence type="ECO:0000256" key="4">
    <source>
        <dbReference type="ARBA" id="ARBA00023027"/>
    </source>
</evidence>
<evidence type="ECO:0000256" key="6">
    <source>
        <dbReference type="RuleBase" id="RU910714"/>
    </source>
</evidence>
<dbReference type="Gene3D" id="3.40.50.720">
    <property type="entry name" value="NAD(P)-binding Rossmann-like Domain"/>
    <property type="match status" value="1"/>
</dbReference>
<dbReference type="PROSITE" id="PS00895">
    <property type="entry name" value="3_HYDROXYISOBUT_DH"/>
    <property type="match status" value="1"/>
</dbReference>
<dbReference type="EMBL" id="FOEG01000008">
    <property type="protein sequence ID" value="SEP06678.1"/>
    <property type="molecule type" value="Genomic_DNA"/>
</dbReference>
<dbReference type="GO" id="GO:0050661">
    <property type="term" value="F:NADP binding"/>
    <property type="evidence" value="ECO:0007669"/>
    <property type="project" value="InterPro"/>
</dbReference>
<dbReference type="InterPro" id="IPR011548">
    <property type="entry name" value="HIBADH"/>
</dbReference>
<keyword evidence="2 6" id="KW-0101">Branched-chain amino acid catabolism</keyword>
<evidence type="ECO:0000256" key="2">
    <source>
        <dbReference type="ARBA" id="ARBA00022456"/>
    </source>
</evidence>
<evidence type="ECO:0000313" key="10">
    <source>
        <dbReference type="Proteomes" id="UP000199657"/>
    </source>
</evidence>
<dbReference type="PANTHER" id="PTHR22981:SF7">
    <property type="entry name" value="3-HYDROXYISOBUTYRATE DEHYDROGENASE, MITOCHONDRIAL"/>
    <property type="match status" value="1"/>
</dbReference>
<dbReference type="GO" id="GO:0008442">
    <property type="term" value="F:3-hydroxyisobutyrate dehydrogenase activity"/>
    <property type="evidence" value="ECO:0007669"/>
    <property type="project" value="UniProtKB-EC"/>
</dbReference>
<evidence type="ECO:0000259" key="8">
    <source>
        <dbReference type="Pfam" id="PF14833"/>
    </source>
</evidence>
<dbReference type="STRING" id="406100.SAMN04488052_10854"/>
<comment type="pathway">
    <text evidence="6">Amino-acid degradation; L-valine degradation.</text>
</comment>
<protein>
    <recommendedName>
        <fullName evidence="6">3-hydroxyisobutyrate dehydrogenase</fullName>
        <shortName evidence="6">HIBADH</shortName>
        <ecNumber evidence="6">1.1.1.31</ecNumber>
    </recommendedName>
</protein>
<reference evidence="9 10" key="1">
    <citation type="submission" date="2016-10" db="EMBL/GenBank/DDBJ databases">
        <authorList>
            <person name="de Groot N.N."/>
        </authorList>
    </citation>
    <scope>NUCLEOTIDE SEQUENCE [LARGE SCALE GENOMIC DNA]</scope>
    <source>
        <strain evidence="9 10">CGMCC 1.6291</strain>
    </source>
</reference>
<keyword evidence="3 6" id="KW-0560">Oxidoreductase</keyword>
<evidence type="ECO:0000256" key="5">
    <source>
        <dbReference type="PIRSR" id="PIRSR000103-1"/>
    </source>
</evidence>
<dbReference type="Gene3D" id="1.10.1040.10">
    <property type="entry name" value="N-(1-d-carboxylethyl)-l-norvaline Dehydrogenase, domain 2"/>
    <property type="match status" value="1"/>
</dbReference>
<dbReference type="GO" id="GO:0006574">
    <property type="term" value="P:L-valine catabolic process"/>
    <property type="evidence" value="ECO:0007669"/>
    <property type="project" value="UniProtKB-UniPathway"/>
</dbReference>
<dbReference type="InterPro" id="IPR013328">
    <property type="entry name" value="6PGD_dom2"/>
</dbReference>
<evidence type="ECO:0000256" key="3">
    <source>
        <dbReference type="ARBA" id="ARBA00023002"/>
    </source>
</evidence>
<dbReference type="PANTHER" id="PTHR22981">
    <property type="entry name" value="3-HYDROXYISOBUTYRATE DEHYDROGENASE-RELATED"/>
    <property type="match status" value="1"/>
</dbReference>
<dbReference type="Pfam" id="PF03446">
    <property type="entry name" value="NAD_binding_2"/>
    <property type="match status" value="1"/>
</dbReference>
<dbReference type="InterPro" id="IPR002204">
    <property type="entry name" value="3-OH-isobutyrate_DH-rel_CS"/>
</dbReference>
<feature type="domain" description="6-phosphogluconate dehydrogenase NADP-binding" evidence="7">
    <location>
        <begin position="3"/>
        <end position="162"/>
    </location>
</feature>
<dbReference type="RefSeq" id="WP_091645296.1">
    <property type="nucleotide sequence ID" value="NZ_FOEG01000008.1"/>
</dbReference>
<dbReference type="OrthoDB" id="9786703at2"/>
<feature type="domain" description="3-hydroxyisobutyrate dehydrogenase-like NAD-binding" evidence="8">
    <location>
        <begin position="165"/>
        <end position="291"/>
    </location>
</feature>
<dbReference type="UniPathway" id="UPA00362"/>
<dbReference type="GO" id="GO:0051287">
    <property type="term" value="F:NAD binding"/>
    <property type="evidence" value="ECO:0007669"/>
    <property type="project" value="InterPro"/>
</dbReference>
<gene>
    <name evidence="9" type="ORF">SAMN04488052_10854</name>
</gene>
<name>A0A1H8UVS1_9GAMM</name>
<dbReference type="Proteomes" id="UP000199657">
    <property type="component" value="Unassembled WGS sequence"/>
</dbReference>
<dbReference type="InterPro" id="IPR008927">
    <property type="entry name" value="6-PGluconate_DH-like_C_sf"/>
</dbReference>
<dbReference type="SUPFAM" id="SSF48179">
    <property type="entry name" value="6-phosphogluconate dehydrogenase C-terminal domain-like"/>
    <property type="match status" value="1"/>
</dbReference>
<dbReference type="Pfam" id="PF14833">
    <property type="entry name" value="NAD_binding_11"/>
    <property type="match status" value="1"/>
</dbReference>
<dbReference type="PIRSF" id="PIRSF000103">
    <property type="entry name" value="HIBADH"/>
    <property type="match status" value="1"/>
</dbReference>
<dbReference type="AlphaFoldDB" id="A0A1H8UVS1"/>
<dbReference type="EC" id="1.1.1.31" evidence="6"/>
<keyword evidence="10" id="KW-1185">Reference proteome</keyword>
<evidence type="ECO:0000259" key="7">
    <source>
        <dbReference type="Pfam" id="PF03446"/>
    </source>
</evidence>
<dbReference type="SUPFAM" id="SSF51735">
    <property type="entry name" value="NAD(P)-binding Rossmann-fold domains"/>
    <property type="match status" value="1"/>
</dbReference>
<dbReference type="NCBIfam" id="TIGR01692">
    <property type="entry name" value="HIBADH"/>
    <property type="match status" value="1"/>
</dbReference>
<comment type="catalytic activity">
    <reaction evidence="6">
        <text>3-hydroxy-2-methylpropanoate + NAD(+) = 2-methyl-3-oxopropanoate + NADH + H(+)</text>
        <dbReference type="Rhea" id="RHEA:17681"/>
        <dbReference type="ChEBI" id="CHEBI:11805"/>
        <dbReference type="ChEBI" id="CHEBI:15378"/>
        <dbReference type="ChEBI" id="CHEBI:57540"/>
        <dbReference type="ChEBI" id="CHEBI:57700"/>
        <dbReference type="ChEBI" id="CHEBI:57945"/>
        <dbReference type="EC" id="1.1.1.31"/>
    </reaction>
</comment>
<evidence type="ECO:0000313" key="9">
    <source>
        <dbReference type="EMBL" id="SEP06678.1"/>
    </source>
</evidence>